<proteinExistence type="inferred from homology"/>
<evidence type="ECO:0000313" key="3">
    <source>
        <dbReference type="EMBL" id="MEJ2868782.1"/>
    </source>
</evidence>
<keyword evidence="2" id="KW-0349">Heme</keyword>
<dbReference type="PROSITE" id="PS00086">
    <property type="entry name" value="CYTOCHROME_P450"/>
    <property type="match status" value="1"/>
</dbReference>
<evidence type="ECO:0000313" key="4">
    <source>
        <dbReference type="Proteomes" id="UP001385809"/>
    </source>
</evidence>
<dbReference type="InterPro" id="IPR036396">
    <property type="entry name" value="Cyt_P450_sf"/>
</dbReference>
<reference evidence="3 4" key="1">
    <citation type="submission" date="2024-03" db="EMBL/GenBank/DDBJ databases">
        <title>Actinomycetospora sp. OC33-EN08, a novel actinomycete isolated from wild orchid (Aerides multiflora).</title>
        <authorList>
            <person name="Suriyachadkun C."/>
        </authorList>
    </citation>
    <scope>NUCLEOTIDE SEQUENCE [LARGE SCALE GENOMIC DNA]</scope>
    <source>
        <strain evidence="3 4">OC33-EN08</strain>
    </source>
</reference>
<keyword evidence="2" id="KW-0560">Oxidoreductase</keyword>
<dbReference type="PANTHER" id="PTHR46696:SF1">
    <property type="entry name" value="CYTOCHROME P450 YJIB-RELATED"/>
    <property type="match status" value="1"/>
</dbReference>
<dbReference type="RefSeq" id="WP_337695349.1">
    <property type="nucleotide sequence ID" value="NZ_JBBEGN010000005.1"/>
</dbReference>
<dbReference type="InterPro" id="IPR001128">
    <property type="entry name" value="Cyt_P450"/>
</dbReference>
<comment type="similarity">
    <text evidence="1 2">Belongs to the cytochrome P450 family.</text>
</comment>
<evidence type="ECO:0000256" key="2">
    <source>
        <dbReference type="RuleBase" id="RU000461"/>
    </source>
</evidence>
<sequence length="408" mass="43243">MPGVEPPCVDAPALTLDPFALEVLADPLPADTAIRETAPAVFLPAHGLYATGRHAHVAAAFRDAATFSSAAGTGLADIRRGQGWRPPSILLDTDPPEHDAARRVMNRVLSPRALAGLEERFAAVAAELVDEACARGELDAAGIAERFPLTVLPDAVGMAPEGRDHLLPYAALNFESMGPPGALRDAAERGAALGAGEWATAREYVTWQMRREALSDDGIGAAIYAHADRGDITEADAGLLVRSFLSAGIDTTVLALASVIHELARRPEVWALLRADPSRLRAVFEEGMRLHTPSPVIGRTTTRAVALDGVTLPADARVLLCLGAANRDPRRFDGPDAFDAFRTAGAVTFGAGVHNCVGQAIARMEAAALLGELVRRVERIEPAGESVPRLSNWLRGFASVPVRLQEAR</sequence>
<gene>
    <name evidence="3" type="ORF">WCD74_13505</name>
</gene>
<keyword evidence="2" id="KW-0408">Iron</keyword>
<name>A0ABU8MNQ8_9PSEU</name>
<evidence type="ECO:0000256" key="1">
    <source>
        <dbReference type="ARBA" id="ARBA00010617"/>
    </source>
</evidence>
<dbReference type="Proteomes" id="UP001385809">
    <property type="component" value="Unassembled WGS sequence"/>
</dbReference>
<dbReference type="PANTHER" id="PTHR46696">
    <property type="entry name" value="P450, PUTATIVE (EUROFUNG)-RELATED"/>
    <property type="match status" value="1"/>
</dbReference>
<dbReference type="PRINTS" id="PR00385">
    <property type="entry name" value="P450"/>
</dbReference>
<dbReference type="SUPFAM" id="SSF48264">
    <property type="entry name" value="Cytochrome P450"/>
    <property type="match status" value="1"/>
</dbReference>
<keyword evidence="2" id="KW-0503">Monooxygenase</keyword>
<organism evidence="3 4">
    <name type="scientific">Actinomycetospora aurantiaca</name>
    <dbReference type="NCBI Taxonomy" id="3129233"/>
    <lineage>
        <taxon>Bacteria</taxon>
        <taxon>Bacillati</taxon>
        <taxon>Actinomycetota</taxon>
        <taxon>Actinomycetes</taxon>
        <taxon>Pseudonocardiales</taxon>
        <taxon>Pseudonocardiaceae</taxon>
        <taxon>Actinomycetospora</taxon>
    </lineage>
</organism>
<dbReference type="Pfam" id="PF00067">
    <property type="entry name" value="p450"/>
    <property type="match status" value="1"/>
</dbReference>
<accession>A0ABU8MNQ8</accession>
<protein>
    <submittedName>
        <fullName evidence="3">Cytochrome P450</fullName>
    </submittedName>
</protein>
<dbReference type="Gene3D" id="1.10.630.10">
    <property type="entry name" value="Cytochrome P450"/>
    <property type="match status" value="1"/>
</dbReference>
<dbReference type="EMBL" id="JBBEGN010000005">
    <property type="protein sequence ID" value="MEJ2868782.1"/>
    <property type="molecule type" value="Genomic_DNA"/>
</dbReference>
<keyword evidence="4" id="KW-1185">Reference proteome</keyword>
<comment type="caution">
    <text evidence="3">The sequence shown here is derived from an EMBL/GenBank/DDBJ whole genome shotgun (WGS) entry which is preliminary data.</text>
</comment>
<dbReference type="InterPro" id="IPR017972">
    <property type="entry name" value="Cyt_P450_CS"/>
</dbReference>
<keyword evidence="2" id="KW-0479">Metal-binding</keyword>